<accession>A0ABT5BWZ7</accession>
<keyword evidence="4" id="KW-1185">Reference proteome</keyword>
<evidence type="ECO:0000313" key="4">
    <source>
        <dbReference type="Proteomes" id="UP001217485"/>
    </source>
</evidence>
<protein>
    <recommendedName>
        <fullName evidence="5">LTD domain-containing protein</fullName>
    </recommendedName>
</protein>
<evidence type="ECO:0000313" key="3">
    <source>
        <dbReference type="EMBL" id="MDC0685521.1"/>
    </source>
</evidence>
<dbReference type="PANTHER" id="PTHR37397">
    <property type="entry name" value="SI:CH211-183D21.1"/>
    <property type="match status" value="1"/>
</dbReference>
<dbReference type="RefSeq" id="WP_272095538.1">
    <property type="nucleotide sequence ID" value="NZ_JAQNDK010000001.1"/>
</dbReference>
<dbReference type="Proteomes" id="UP001217485">
    <property type="component" value="Unassembled WGS sequence"/>
</dbReference>
<sequence>MSISLVATAGCQMATMPDRGLINEDTGGGGGQGGTGGGGGIGGSGGNDGGGSSDGGGGSGGGDGGSGGGDGGSGGGNGGSDGGAGGVDGNGGNGGDAGAGGGGGAGGSEGPGGGGGAGGSDGSGGSGGGGVPCTGDTDCPAPDSECAIARCAGGGCTTEPVASGTSVKVQVAGDCRERVCDGDGAVTEVDDDGDVRDDHSECTVDSCRGGSPINAPVETGTWCSRADGGLCNPAGVCVQCLVDTDCPTEVCINYVCQVASCEDGLRNGDEGGIDCGGSSCPPCGAPARVTSVDYPVIAVGGALVLTGSGFTGATGVTVGFTPQPFTVDSDTQITIPALSNETPIGPGDIVVNRPGARWTSFPVTVIQLQINEIDADTADSSDVLEFIEISAGWRYVNLAGYTLVLYNGATDGSYRAIELNATTDVGGLLLVGNSGVVPAPALVFPTNTLQNGPDAVALYQALPAEFPTSTPATAARLIDAVVYGPAAEEDTQLLNALISSAPGRVQVSEGATSALSQTQSIQRCADGLRDGRRFGAAAPTPRRPNTLPCP</sequence>
<evidence type="ECO:0008006" key="5">
    <source>
        <dbReference type="Google" id="ProtNLM"/>
    </source>
</evidence>
<dbReference type="EMBL" id="JAQNDK010000001">
    <property type="protein sequence ID" value="MDC0678694.1"/>
    <property type="molecule type" value="Genomic_DNA"/>
</dbReference>
<dbReference type="EMBL" id="JAQNDK010000006">
    <property type="protein sequence ID" value="MDC0685521.1"/>
    <property type="molecule type" value="Genomic_DNA"/>
</dbReference>
<evidence type="ECO:0000256" key="1">
    <source>
        <dbReference type="SAM" id="MobiDB-lite"/>
    </source>
</evidence>
<proteinExistence type="predicted"/>
<organism evidence="2 4">
    <name type="scientific">Sorangium atrum</name>
    <dbReference type="NCBI Taxonomy" id="2995308"/>
    <lineage>
        <taxon>Bacteria</taxon>
        <taxon>Pseudomonadati</taxon>
        <taxon>Myxococcota</taxon>
        <taxon>Polyangia</taxon>
        <taxon>Polyangiales</taxon>
        <taxon>Polyangiaceae</taxon>
        <taxon>Sorangium</taxon>
    </lineage>
</organism>
<feature type="region of interest" description="Disordered" evidence="1">
    <location>
        <begin position="18"/>
        <end position="129"/>
    </location>
</feature>
<gene>
    <name evidence="2" type="ORF">POL72_13195</name>
    <name evidence="3" type="ORF">POL72_47890</name>
</gene>
<dbReference type="PANTHER" id="PTHR37397:SF1">
    <property type="entry name" value="LTD DOMAIN-CONTAINING PROTEIN"/>
    <property type="match status" value="1"/>
</dbReference>
<reference evidence="2 4" key="1">
    <citation type="submission" date="2023-01" db="EMBL/GenBank/DDBJ databases">
        <title>Minimal conservation of predation-associated metabolite biosynthetic gene clusters underscores biosynthetic potential of Myxococcota including descriptions for ten novel species: Archangium lansinium sp. nov., Myxococcus landrumus sp. nov., Nannocystis bai.</title>
        <authorList>
            <person name="Ahearne A."/>
            <person name="Stevens C."/>
            <person name="Dowd S."/>
        </authorList>
    </citation>
    <scope>NUCLEOTIDE SEQUENCE [LARGE SCALE GENOMIC DNA]</scope>
    <source>
        <strain evidence="2 4">WIWO2</strain>
    </source>
</reference>
<comment type="caution">
    <text evidence="2">The sequence shown here is derived from an EMBL/GenBank/DDBJ whole genome shotgun (WGS) entry which is preliminary data.</text>
</comment>
<feature type="compositionally biased region" description="Gly residues" evidence="1">
    <location>
        <begin position="26"/>
        <end position="129"/>
    </location>
</feature>
<feature type="region of interest" description="Disordered" evidence="1">
    <location>
        <begin position="531"/>
        <end position="550"/>
    </location>
</feature>
<name>A0ABT5BWZ7_9BACT</name>
<evidence type="ECO:0000313" key="2">
    <source>
        <dbReference type="EMBL" id="MDC0678694.1"/>
    </source>
</evidence>